<evidence type="ECO:0000256" key="9">
    <source>
        <dbReference type="ARBA" id="ARBA00023239"/>
    </source>
</evidence>
<evidence type="ECO:0000256" key="2">
    <source>
        <dbReference type="ARBA" id="ARBA00005120"/>
    </source>
</evidence>
<keyword evidence="10 12" id="KW-0704">Schiff base</keyword>
<dbReference type="PRINTS" id="PR00146">
    <property type="entry name" value="DHPICSNTHASE"/>
</dbReference>
<sequence length="295" mass="31951">MTAKISGLWLPLVTPFKDGAIDFESYDRLVNHYIAKGVDGLLPLGTTGEAPALDEDEIAAVIERTLAVADGRVPVFAGVGGNATAKVEKELKRLRHLPIAGILSVCPYYNRPSQDGLVAHFRRIADATDSNVVIYNIPYRTAVNLSNDSLLELAEVPNIVGVKDSSGSVEQSLELLRRKPADFAVLTGEDALFFTMRANGAEGGILAASHVMSEGFVEVERCFRAEDLSGARKAWAPLSRFVPMLFAEANPMPIKHLLWRQGLIASPECRLPLTKISDGLARRLDAVFAEKKAAA</sequence>
<feature type="active site" description="Schiff-base intermediate with substrate" evidence="12">
    <location>
        <position position="163"/>
    </location>
</feature>
<dbReference type="EMBL" id="JAJISD010000010">
    <property type="protein sequence ID" value="MCC8431610.1"/>
    <property type="molecule type" value="Genomic_DNA"/>
</dbReference>
<comment type="subunit">
    <text evidence="12">Homotetramer; dimer of dimers.</text>
</comment>
<dbReference type="InterPro" id="IPR013785">
    <property type="entry name" value="Aldolase_TIM"/>
</dbReference>
<feature type="site" description="Part of a proton relay during catalysis" evidence="12">
    <location>
        <position position="46"/>
    </location>
</feature>
<evidence type="ECO:0000256" key="1">
    <source>
        <dbReference type="ARBA" id="ARBA00003294"/>
    </source>
</evidence>
<dbReference type="EC" id="4.3.3.7" evidence="4 12"/>
<keyword evidence="15" id="KW-1185">Reference proteome</keyword>
<evidence type="ECO:0000256" key="7">
    <source>
        <dbReference type="ARBA" id="ARBA00022915"/>
    </source>
</evidence>
<accession>A0ABS8KZY1</accession>
<dbReference type="RefSeq" id="WP_230552999.1">
    <property type="nucleotide sequence ID" value="NZ_JAJISD010000010.1"/>
</dbReference>
<keyword evidence="6 12" id="KW-0028">Amino-acid biosynthesis</keyword>
<dbReference type="HAMAP" id="MF_00418">
    <property type="entry name" value="DapA"/>
    <property type="match status" value="1"/>
</dbReference>
<dbReference type="PANTHER" id="PTHR12128:SF66">
    <property type="entry name" value="4-HYDROXY-2-OXOGLUTARATE ALDOLASE, MITOCHONDRIAL"/>
    <property type="match status" value="1"/>
</dbReference>
<evidence type="ECO:0000256" key="11">
    <source>
        <dbReference type="ARBA" id="ARBA00047836"/>
    </source>
</evidence>
<proteinExistence type="inferred from homology"/>
<dbReference type="PROSITE" id="PS00666">
    <property type="entry name" value="DHDPS_2"/>
    <property type="match status" value="1"/>
</dbReference>
<comment type="subcellular location">
    <subcellularLocation>
        <location evidence="12">Cytoplasm</location>
    </subcellularLocation>
</comment>
<evidence type="ECO:0000313" key="15">
    <source>
        <dbReference type="Proteomes" id="UP001198862"/>
    </source>
</evidence>
<reference evidence="14 15" key="1">
    <citation type="submission" date="2021-11" db="EMBL/GenBank/DDBJ databases">
        <authorList>
            <person name="Lee D.-H."/>
            <person name="Kim S.-B."/>
        </authorList>
    </citation>
    <scope>NUCLEOTIDE SEQUENCE [LARGE SCALE GENOMIC DNA]</scope>
    <source>
        <strain evidence="14 15">KCTC 52223</strain>
    </source>
</reference>
<dbReference type="NCBIfam" id="TIGR00674">
    <property type="entry name" value="dapA"/>
    <property type="match status" value="1"/>
</dbReference>
<evidence type="ECO:0000256" key="13">
    <source>
        <dbReference type="PIRNR" id="PIRNR001365"/>
    </source>
</evidence>
<comment type="catalytic activity">
    <reaction evidence="11 12">
        <text>L-aspartate 4-semialdehyde + pyruvate = (2S,4S)-4-hydroxy-2,3,4,5-tetrahydrodipicolinate + H2O + H(+)</text>
        <dbReference type="Rhea" id="RHEA:34171"/>
        <dbReference type="ChEBI" id="CHEBI:15361"/>
        <dbReference type="ChEBI" id="CHEBI:15377"/>
        <dbReference type="ChEBI" id="CHEBI:15378"/>
        <dbReference type="ChEBI" id="CHEBI:67139"/>
        <dbReference type="ChEBI" id="CHEBI:537519"/>
        <dbReference type="EC" id="4.3.3.7"/>
    </reaction>
</comment>
<evidence type="ECO:0000256" key="4">
    <source>
        <dbReference type="ARBA" id="ARBA00012086"/>
    </source>
</evidence>
<dbReference type="Gene3D" id="3.20.20.70">
    <property type="entry name" value="Aldolase class I"/>
    <property type="match status" value="1"/>
</dbReference>
<dbReference type="InterPro" id="IPR020624">
    <property type="entry name" value="Schiff_base-form_aldolases_CS"/>
</dbReference>
<dbReference type="Pfam" id="PF00701">
    <property type="entry name" value="DHDPS"/>
    <property type="match status" value="1"/>
</dbReference>
<dbReference type="InterPro" id="IPR020625">
    <property type="entry name" value="Schiff_base-form_aldolases_AS"/>
</dbReference>
<dbReference type="Proteomes" id="UP001198862">
    <property type="component" value="Unassembled WGS sequence"/>
</dbReference>
<evidence type="ECO:0000313" key="14">
    <source>
        <dbReference type="EMBL" id="MCC8431610.1"/>
    </source>
</evidence>
<feature type="site" description="Part of a proton relay during catalysis" evidence="12">
    <location>
        <position position="109"/>
    </location>
</feature>
<dbReference type="CDD" id="cd00950">
    <property type="entry name" value="DHDPS"/>
    <property type="match status" value="1"/>
</dbReference>
<dbReference type="PANTHER" id="PTHR12128">
    <property type="entry name" value="DIHYDRODIPICOLINATE SYNTHASE"/>
    <property type="match status" value="1"/>
</dbReference>
<dbReference type="GO" id="GO:0008840">
    <property type="term" value="F:4-hydroxy-tetrahydrodipicolinate synthase activity"/>
    <property type="evidence" value="ECO:0007669"/>
    <property type="project" value="UniProtKB-EC"/>
</dbReference>
<comment type="caution">
    <text evidence="12">Was originally thought to be a dihydrodipicolinate synthase (DHDPS), catalyzing the condensation of (S)-aspartate-beta-semialdehyde [(S)-ASA] and pyruvate to dihydrodipicolinate (DHDP). However, it was shown in E.coli that the product of the enzymatic reaction is not dihydrodipicolinate but in fact (4S)-4-hydroxy-2,3,4,5-tetrahydro-(2S)-dipicolinic acid (HTPA), and that the consecutive dehydration reaction leading to DHDP is not spontaneous but catalyzed by DapB.</text>
</comment>
<organism evidence="14 15">
    <name type="scientific">Reyranella aquatilis</name>
    <dbReference type="NCBI Taxonomy" id="2035356"/>
    <lineage>
        <taxon>Bacteria</taxon>
        <taxon>Pseudomonadati</taxon>
        <taxon>Pseudomonadota</taxon>
        <taxon>Alphaproteobacteria</taxon>
        <taxon>Hyphomicrobiales</taxon>
        <taxon>Reyranellaceae</taxon>
        <taxon>Reyranella</taxon>
    </lineage>
</organism>
<dbReference type="PROSITE" id="PS00665">
    <property type="entry name" value="DHDPS_1"/>
    <property type="match status" value="1"/>
</dbReference>
<comment type="similarity">
    <text evidence="3 12 13">Belongs to the DapA family.</text>
</comment>
<dbReference type="InterPro" id="IPR002220">
    <property type="entry name" value="DapA-like"/>
</dbReference>
<keyword evidence="8 12" id="KW-0457">Lysine biosynthesis</keyword>
<evidence type="ECO:0000256" key="12">
    <source>
        <dbReference type="HAMAP-Rule" id="MF_00418"/>
    </source>
</evidence>
<keyword evidence="7 12" id="KW-0220">Diaminopimelate biosynthesis</keyword>
<comment type="function">
    <text evidence="1 12">Catalyzes the condensation of (S)-aspartate-beta-semialdehyde [(S)-ASA] and pyruvate to 4-hydroxy-tetrahydrodipicolinate (HTPA).</text>
</comment>
<protein>
    <recommendedName>
        <fullName evidence="4 12">4-hydroxy-tetrahydrodipicolinate synthase</fullName>
        <shortName evidence="12">HTPA synthase</shortName>
        <ecNumber evidence="4 12">4.3.3.7</ecNumber>
    </recommendedName>
</protein>
<evidence type="ECO:0000256" key="5">
    <source>
        <dbReference type="ARBA" id="ARBA00022490"/>
    </source>
</evidence>
<evidence type="ECO:0000256" key="10">
    <source>
        <dbReference type="ARBA" id="ARBA00023270"/>
    </source>
</evidence>
<keyword evidence="5 12" id="KW-0963">Cytoplasm</keyword>
<evidence type="ECO:0000256" key="8">
    <source>
        <dbReference type="ARBA" id="ARBA00023154"/>
    </source>
</evidence>
<keyword evidence="9 12" id="KW-0456">Lyase</keyword>
<dbReference type="InterPro" id="IPR005263">
    <property type="entry name" value="DapA"/>
</dbReference>
<comment type="pathway">
    <text evidence="2 12">Amino-acid biosynthesis; L-lysine biosynthesis via DAP pathway; (S)-tetrahydrodipicolinate from L-aspartate: step 3/4.</text>
</comment>
<evidence type="ECO:0000256" key="6">
    <source>
        <dbReference type="ARBA" id="ARBA00022605"/>
    </source>
</evidence>
<feature type="binding site" evidence="12">
    <location>
        <position position="205"/>
    </location>
    <ligand>
        <name>pyruvate</name>
        <dbReference type="ChEBI" id="CHEBI:15361"/>
    </ligand>
</feature>
<feature type="binding site" evidence="12">
    <location>
        <position position="47"/>
    </location>
    <ligand>
        <name>pyruvate</name>
        <dbReference type="ChEBI" id="CHEBI:15361"/>
    </ligand>
</feature>
<dbReference type="PIRSF" id="PIRSF001365">
    <property type="entry name" value="DHDPS"/>
    <property type="match status" value="1"/>
</dbReference>
<name>A0ABS8KZY1_9HYPH</name>
<evidence type="ECO:0000256" key="3">
    <source>
        <dbReference type="ARBA" id="ARBA00007592"/>
    </source>
</evidence>
<dbReference type="SUPFAM" id="SSF51569">
    <property type="entry name" value="Aldolase"/>
    <property type="match status" value="1"/>
</dbReference>
<dbReference type="SMART" id="SM01130">
    <property type="entry name" value="DHDPS"/>
    <property type="match status" value="1"/>
</dbReference>
<feature type="active site" description="Proton donor/acceptor" evidence="12">
    <location>
        <position position="135"/>
    </location>
</feature>
<gene>
    <name evidence="12 14" type="primary">dapA</name>
    <name evidence="14" type="ORF">LJ725_21765</name>
</gene>
<comment type="caution">
    <text evidence="14">The sequence shown here is derived from an EMBL/GenBank/DDBJ whole genome shotgun (WGS) entry which is preliminary data.</text>
</comment>